<proteinExistence type="predicted"/>
<sequence>MEIAETSIFTKEITRILTDDEYKEFQNFLVANPTKGDIIKGSGGLRKIRWKVKGRGKSGGIRNLYYYHEEDSLILMIFVYEKSKTTDLTPKQIETLRKTFMED</sequence>
<dbReference type="AlphaFoldDB" id="A0A6S6SBB5"/>
<evidence type="ECO:0000313" key="1">
    <source>
        <dbReference type="EMBL" id="CAA6801899.1"/>
    </source>
</evidence>
<organism evidence="1">
    <name type="scientific">uncultured Sulfurovum sp</name>
    <dbReference type="NCBI Taxonomy" id="269237"/>
    <lineage>
        <taxon>Bacteria</taxon>
        <taxon>Pseudomonadati</taxon>
        <taxon>Campylobacterota</taxon>
        <taxon>Epsilonproteobacteria</taxon>
        <taxon>Campylobacterales</taxon>
        <taxon>Sulfurovaceae</taxon>
        <taxon>Sulfurovum</taxon>
        <taxon>environmental samples</taxon>
    </lineage>
</organism>
<evidence type="ECO:0008006" key="2">
    <source>
        <dbReference type="Google" id="ProtNLM"/>
    </source>
</evidence>
<protein>
    <recommendedName>
        <fullName evidence="2">Cytotoxic translational repressor of toxin-antitoxin stability system</fullName>
    </recommendedName>
</protein>
<dbReference type="InterPro" id="IPR009387">
    <property type="entry name" value="HigB-2"/>
</dbReference>
<dbReference type="EMBL" id="CACVAU010000005">
    <property type="protein sequence ID" value="CAA6801899.1"/>
    <property type="molecule type" value="Genomic_DNA"/>
</dbReference>
<reference evidence="1" key="1">
    <citation type="submission" date="2020-01" db="EMBL/GenBank/DDBJ databases">
        <authorList>
            <person name="Meier V. D."/>
            <person name="Meier V D."/>
        </authorList>
    </citation>
    <scope>NUCLEOTIDE SEQUENCE</scope>
    <source>
        <strain evidence="1">HLG_WM_MAG_05</strain>
    </source>
</reference>
<dbReference type="Pfam" id="PF06296">
    <property type="entry name" value="RelE"/>
    <property type="match status" value="1"/>
</dbReference>
<dbReference type="PIRSF" id="PIRSF039032">
    <property type="entry name" value="HigB-2"/>
    <property type="match status" value="1"/>
</dbReference>
<gene>
    <name evidence="1" type="ORF">HELGO_WM28862</name>
</gene>
<name>A0A6S6SBB5_9BACT</name>
<accession>A0A6S6SBB5</accession>